<proteinExistence type="predicted"/>
<dbReference type="InParanoid" id="H2XLL9"/>
<dbReference type="Ensembl" id="ENSCINT00000034050.1">
    <property type="protein sequence ID" value="ENSCINP00000030551.1"/>
    <property type="gene ID" value="ENSCING00000021233.1"/>
</dbReference>
<organism evidence="1 2">
    <name type="scientific">Ciona intestinalis</name>
    <name type="common">Transparent sea squirt</name>
    <name type="synonym">Ascidia intestinalis</name>
    <dbReference type="NCBI Taxonomy" id="7719"/>
    <lineage>
        <taxon>Eukaryota</taxon>
        <taxon>Metazoa</taxon>
        <taxon>Chordata</taxon>
        <taxon>Tunicata</taxon>
        <taxon>Ascidiacea</taxon>
        <taxon>Phlebobranchia</taxon>
        <taxon>Cionidae</taxon>
        <taxon>Ciona</taxon>
    </lineage>
</organism>
<reference evidence="1" key="2">
    <citation type="submission" date="2025-08" db="UniProtKB">
        <authorList>
            <consortium name="Ensembl"/>
        </authorList>
    </citation>
    <scope>IDENTIFICATION</scope>
</reference>
<reference evidence="1" key="3">
    <citation type="submission" date="2025-09" db="UniProtKB">
        <authorList>
            <consortium name="Ensembl"/>
        </authorList>
    </citation>
    <scope>IDENTIFICATION</scope>
</reference>
<sequence>MYAGAGEGDFEGVMEMLHLDGNPQPQALVMDALLHVDKLNSLLN</sequence>
<protein>
    <submittedName>
        <fullName evidence="1">Uncharacterized protein</fullName>
    </submittedName>
</protein>
<accession>H2XLL9</accession>
<reference evidence="2" key="1">
    <citation type="journal article" date="2002" name="Science">
        <title>The draft genome of Ciona intestinalis: insights into chordate and vertebrate origins.</title>
        <authorList>
            <person name="Dehal P."/>
            <person name="Satou Y."/>
            <person name="Campbell R.K."/>
            <person name="Chapman J."/>
            <person name="Degnan B."/>
            <person name="De Tomaso A."/>
            <person name="Davidson B."/>
            <person name="Di Gregorio A."/>
            <person name="Gelpke M."/>
            <person name="Goodstein D.M."/>
            <person name="Harafuji N."/>
            <person name="Hastings K.E."/>
            <person name="Ho I."/>
            <person name="Hotta K."/>
            <person name="Huang W."/>
            <person name="Kawashima T."/>
            <person name="Lemaire P."/>
            <person name="Martinez D."/>
            <person name="Meinertzhagen I.A."/>
            <person name="Necula S."/>
            <person name="Nonaka M."/>
            <person name="Putnam N."/>
            <person name="Rash S."/>
            <person name="Saiga H."/>
            <person name="Satake M."/>
            <person name="Terry A."/>
            <person name="Yamada L."/>
            <person name="Wang H.G."/>
            <person name="Awazu S."/>
            <person name="Azumi K."/>
            <person name="Boore J."/>
            <person name="Branno M."/>
            <person name="Chin-Bow S."/>
            <person name="DeSantis R."/>
            <person name="Doyle S."/>
            <person name="Francino P."/>
            <person name="Keys D.N."/>
            <person name="Haga S."/>
            <person name="Hayashi H."/>
            <person name="Hino K."/>
            <person name="Imai K.S."/>
            <person name="Inaba K."/>
            <person name="Kano S."/>
            <person name="Kobayashi K."/>
            <person name="Kobayashi M."/>
            <person name="Lee B.I."/>
            <person name="Makabe K.W."/>
            <person name="Manohar C."/>
            <person name="Matassi G."/>
            <person name="Medina M."/>
            <person name="Mochizuki Y."/>
            <person name="Mount S."/>
            <person name="Morishita T."/>
            <person name="Miura S."/>
            <person name="Nakayama A."/>
            <person name="Nishizaka S."/>
            <person name="Nomoto H."/>
            <person name="Ohta F."/>
            <person name="Oishi K."/>
            <person name="Rigoutsos I."/>
            <person name="Sano M."/>
            <person name="Sasaki A."/>
            <person name="Sasakura Y."/>
            <person name="Shoguchi E."/>
            <person name="Shin-i T."/>
            <person name="Spagnuolo A."/>
            <person name="Stainier D."/>
            <person name="Suzuki M.M."/>
            <person name="Tassy O."/>
            <person name="Takatori N."/>
            <person name="Tokuoka M."/>
            <person name="Yagi K."/>
            <person name="Yoshizaki F."/>
            <person name="Wada S."/>
            <person name="Zhang C."/>
            <person name="Hyatt P.D."/>
            <person name="Larimer F."/>
            <person name="Detter C."/>
            <person name="Doggett N."/>
            <person name="Glavina T."/>
            <person name="Hawkins T."/>
            <person name="Richardson P."/>
            <person name="Lucas S."/>
            <person name="Kohara Y."/>
            <person name="Levine M."/>
            <person name="Satoh N."/>
            <person name="Rokhsar D.S."/>
        </authorList>
    </citation>
    <scope>NUCLEOTIDE SEQUENCE [LARGE SCALE GENOMIC DNA]</scope>
</reference>
<name>H2XLL9_CIOIN</name>
<dbReference type="AlphaFoldDB" id="H2XLL9"/>
<keyword evidence="2" id="KW-1185">Reference proteome</keyword>
<evidence type="ECO:0000313" key="2">
    <source>
        <dbReference type="Proteomes" id="UP000008144"/>
    </source>
</evidence>
<dbReference type="Proteomes" id="UP000008144">
    <property type="component" value="Unassembled WGS sequence"/>
</dbReference>
<evidence type="ECO:0000313" key="1">
    <source>
        <dbReference type="Ensembl" id="ENSCINP00000030551.1"/>
    </source>
</evidence>
<dbReference type="HOGENOM" id="CLU_3227003_0_0_1"/>